<protein>
    <submittedName>
        <fullName evidence="5">Uncharacterized protein</fullName>
    </submittedName>
</protein>
<dbReference type="AlphaFoldDB" id="A0A182LRN7"/>
<dbReference type="SMART" id="SM00364">
    <property type="entry name" value="LRR_BAC"/>
    <property type="match status" value="10"/>
</dbReference>
<organism evidence="5 6">
    <name type="scientific">Anopheles culicifacies</name>
    <dbReference type="NCBI Taxonomy" id="139723"/>
    <lineage>
        <taxon>Eukaryota</taxon>
        <taxon>Metazoa</taxon>
        <taxon>Ecdysozoa</taxon>
        <taxon>Arthropoda</taxon>
        <taxon>Hexapoda</taxon>
        <taxon>Insecta</taxon>
        <taxon>Pterygota</taxon>
        <taxon>Neoptera</taxon>
        <taxon>Endopterygota</taxon>
        <taxon>Diptera</taxon>
        <taxon>Nematocera</taxon>
        <taxon>Culicoidea</taxon>
        <taxon>Culicidae</taxon>
        <taxon>Anophelinae</taxon>
        <taxon>Anopheles</taxon>
        <taxon>culicifacies species complex</taxon>
    </lineage>
</organism>
<keyword evidence="2 4" id="KW-0732">Signal</keyword>
<dbReference type="SMART" id="SM00365">
    <property type="entry name" value="LRR_SD22"/>
    <property type="match status" value="7"/>
</dbReference>
<proteinExistence type="predicted"/>
<sequence length="936" mass="105418">MNIFNSHRSVFKLNFLLLCAAFASVAGSDVQQESTTSQNSPPDSIAELLASYDGNTLIFDEDTIDFVDPSVLQYFPNVTAIKVSQRVRSLQSNTFEWAKTLTQVLLDDNLLTAIPKKAISVLPSLATLSIGNNRLEALGDGDEFVGLDNLKCIVLERNFISTLHPLTFASSRALKELYLQENRLTSLDGLVLPDENHLEVLDLSKNYLKHVNESVFARMHGLKELSLAGNLFETLRASSFADLHALKRLNLDDNFLKTLPPKLFISNRQLVELKVAENQLVKLPVNVFAGLKNLQILHLHSNQLTHVPDETFRDQPEFEELTLFRNRIANFERSFLKCSEVLVLYNRLRNLWTASFVTNMTVVETVNLYSNEIETIEQGVFDGLPNMKVLHMAENRIAELSPSLFQNNHALVHVSFAHNRLSVLRTKTFSRMPQLNRVDLSHNQLSVLEPAVFYDSSVVSVNLQGNQLTTLNDWVFSGAELFFLNLNSNALESIETDGGYLNQLRTLSAASNRVTSWQDFCSENFTNLWSIDLTNNSLTSIEGGCFDRRRGRRNSTSISVSVGYNKLSAVPVLAEHVELLDLSDNNLSDLGDGNEFQSYVQLDELMLENTSLRALRTVSFTHLQHLKRLLITSSVLEHIDEDVLHGLKLQWLRLNNSPLKTLPPSLLKGQDEMNGISLANTQLTQLASGFFADCLSLTEIDLSYNKLESVDPLWFEGLKNLKWIFLDGNRIAQLPPNLLSTQQTYLGLTMAGNALRSIGDAHFLANLSISDLNFANNQLEDVDILEGNNFISELDVSGNRLKRLLVRSNYRVLTANSNQITSLQWEPDTKFMLQKLQLAGNLLEEVDPQTFDIITLKELDVSENRLNTFPFGWVYKLQQLESLIVSRNNIRTLPSLNTAQQFKLETLDLSENPLEEQPNNFLASCVVKNLTITVAK</sequence>
<dbReference type="SMART" id="SM00369">
    <property type="entry name" value="LRR_TYP"/>
    <property type="match status" value="23"/>
</dbReference>
<dbReference type="InterPro" id="IPR003591">
    <property type="entry name" value="Leu-rich_rpt_typical-subtyp"/>
</dbReference>
<reference evidence="6" key="1">
    <citation type="submission" date="2013-09" db="EMBL/GenBank/DDBJ databases">
        <title>The Genome Sequence of Anopheles culicifacies species A.</title>
        <authorList>
            <consortium name="The Broad Institute Genomics Platform"/>
            <person name="Neafsey D.E."/>
            <person name="Besansky N."/>
            <person name="Howell P."/>
            <person name="Walton C."/>
            <person name="Young S.K."/>
            <person name="Zeng Q."/>
            <person name="Gargeya S."/>
            <person name="Fitzgerald M."/>
            <person name="Haas B."/>
            <person name="Abouelleil A."/>
            <person name="Allen A.W."/>
            <person name="Alvarado L."/>
            <person name="Arachchi H.M."/>
            <person name="Berlin A.M."/>
            <person name="Chapman S.B."/>
            <person name="Gainer-Dewar J."/>
            <person name="Goldberg J."/>
            <person name="Griggs A."/>
            <person name="Gujja S."/>
            <person name="Hansen M."/>
            <person name="Howarth C."/>
            <person name="Imamovic A."/>
            <person name="Ireland A."/>
            <person name="Larimer J."/>
            <person name="McCowan C."/>
            <person name="Murphy C."/>
            <person name="Pearson M."/>
            <person name="Poon T.W."/>
            <person name="Priest M."/>
            <person name="Roberts A."/>
            <person name="Saif S."/>
            <person name="Shea T."/>
            <person name="Sisk P."/>
            <person name="Sykes S."/>
            <person name="Wortman J."/>
            <person name="Nusbaum C."/>
            <person name="Birren B."/>
        </authorList>
    </citation>
    <scope>NUCLEOTIDE SEQUENCE [LARGE SCALE GENOMIC DNA]</scope>
    <source>
        <strain evidence="6">A-37</strain>
    </source>
</reference>
<accession>A0A182LRN7</accession>
<keyword evidence="3" id="KW-0677">Repeat</keyword>
<evidence type="ECO:0000313" key="5">
    <source>
        <dbReference type="EnsemblMetazoa" id="ACUA000278-PA"/>
    </source>
</evidence>
<reference evidence="5" key="2">
    <citation type="submission" date="2020-05" db="UniProtKB">
        <authorList>
            <consortium name="EnsemblMetazoa"/>
        </authorList>
    </citation>
    <scope>IDENTIFICATION</scope>
    <source>
        <strain evidence="5">A-37</strain>
    </source>
</reference>
<dbReference type="Gene3D" id="3.80.10.10">
    <property type="entry name" value="Ribonuclease Inhibitor"/>
    <property type="match status" value="6"/>
</dbReference>
<evidence type="ECO:0000313" key="6">
    <source>
        <dbReference type="Proteomes" id="UP000075883"/>
    </source>
</evidence>
<dbReference type="FunFam" id="3.80.10.10:FF:001164">
    <property type="entry name" value="GH01279p"/>
    <property type="match status" value="2"/>
</dbReference>
<dbReference type="Pfam" id="PF13855">
    <property type="entry name" value="LRR_8"/>
    <property type="match status" value="7"/>
</dbReference>
<dbReference type="STRING" id="139723.A0A182LRN7"/>
<name>A0A182LRN7_9DIPT</name>
<feature type="chain" id="PRO_5008127388" evidence="4">
    <location>
        <begin position="28"/>
        <end position="936"/>
    </location>
</feature>
<evidence type="ECO:0000256" key="3">
    <source>
        <dbReference type="ARBA" id="ARBA00022737"/>
    </source>
</evidence>
<dbReference type="SUPFAM" id="SSF52058">
    <property type="entry name" value="L domain-like"/>
    <property type="match status" value="4"/>
</dbReference>
<feature type="signal peptide" evidence="4">
    <location>
        <begin position="1"/>
        <end position="27"/>
    </location>
</feature>
<dbReference type="GO" id="GO:0031012">
    <property type="term" value="C:extracellular matrix"/>
    <property type="evidence" value="ECO:0007669"/>
    <property type="project" value="TreeGrafter"/>
</dbReference>
<dbReference type="PANTHER" id="PTHR24373:SF276">
    <property type="entry name" value="LEUCINE-RICH REPEAT-CONTAINING PROTEIN 3B"/>
    <property type="match status" value="1"/>
</dbReference>
<dbReference type="GO" id="GO:0005615">
    <property type="term" value="C:extracellular space"/>
    <property type="evidence" value="ECO:0007669"/>
    <property type="project" value="TreeGrafter"/>
</dbReference>
<dbReference type="InterPro" id="IPR001611">
    <property type="entry name" value="Leu-rich_rpt"/>
</dbReference>
<dbReference type="InterPro" id="IPR032675">
    <property type="entry name" value="LRR_dom_sf"/>
</dbReference>
<dbReference type="EMBL" id="AXCM01006885">
    <property type="status" value="NOT_ANNOTATED_CDS"/>
    <property type="molecule type" value="Genomic_DNA"/>
</dbReference>
<dbReference type="Proteomes" id="UP000075883">
    <property type="component" value="Unassembled WGS sequence"/>
</dbReference>
<dbReference type="PROSITE" id="PS51450">
    <property type="entry name" value="LRR"/>
    <property type="match status" value="4"/>
</dbReference>
<dbReference type="PANTHER" id="PTHR24373">
    <property type="entry name" value="SLIT RELATED LEUCINE-RICH REPEAT NEURONAL PROTEIN"/>
    <property type="match status" value="1"/>
</dbReference>
<keyword evidence="6" id="KW-1185">Reference proteome</keyword>
<dbReference type="EnsemblMetazoa" id="ACUA000278-RA">
    <property type="protein sequence ID" value="ACUA000278-PA"/>
    <property type="gene ID" value="ACUA000278"/>
</dbReference>
<keyword evidence="1" id="KW-0433">Leucine-rich repeat</keyword>
<dbReference type="Pfam" id="PF00560">
    <property type="entry name" value="LRR_1"/>
    <property type="match status" value="1"/>
</dbReference>
<dbReference type="VEuPathDB" id="VectorBase:ACUA000278"/>
<evidence type="ECO:0000256" key="4">
    <source>
        <dbReference type="SAM" id="SignalP"/>
    </source>
</evidence>
<evidence type="ECO:0000256" key="2">
    <source>
        <dbReference type="ARBA" id="ARBA00022729"/>
    </source>
</evidence>
<evidence type="ECO:0000256" key="1">
    <source>
        <dbReference type="ARBA" id="ARBA00022614"/>
    </source>
</evidence>
<dbReference type="InterPro" id="IPR050328">
    <property type="entry name" value="Dev_Immune_Receptor"/>
</dbReference>